<proteinExistence type="predicted"/>
<reference evidence="1" key="1">
    <citation type="submission" date="2021-01" db="EMBL/GenBank/DDBJ databases">
        <authorList>
            <person name="Eckstrom K.M.E."/>
        </authorList>
    </citation>
    <scope>NUCLEOTIDE SEQUENCE</scope>
    <source>
        <strain evidence="1">UVCC 0001</strain>
    </source>
</reference>
<dbReference type="EMBL" id="JASFZW010000009">
    <property type="protein sequence ID" value="KAK2076768.1"/>
    <property type="molecule type" value="Genomic_DNA"/>
</dbReference>
<dbReference type="Proteomes" id="UP001255856">
    <property type="component" value="Unassembled WGS sequence"/>
</dbReference>
<dbReference type="AlphaFoldDB" id="A0AAD9IFP2"/>
<sequence length="141" mass="15966">MPAYCLPFRDRNGTGCFLNVAKAEPGSDVWFDLESNVGERAEPHVRLDPTATSGYKYFYLPASQEHQANFTGFVMYEEAPHCSWPVKTSDPSADRICVGELTPADSTRKYHPCRTKMTMYDGKLVSFLTYFPLIRLQKGRA</sequence>
<organism evidence="1 2">
    <name type="scientific">Prototheca wickerhamii</name>
    <dbReference type="NCBI Taxonomy" id="3111"/>
    <lineage>
        <taxon>Eukaryota</taxon>
        <taxon>Viridiplantae</taxon>
        <taxon>Chlorophyta</taxon>
        <taxon>core chlorophytes</taxon>
        <taxon>Trebouxiophyceae</taxon>
        <taxon>Chlorellales</taxon>
        <taxon>Chlorellaceae</taxon>
        <taxon>Prototheca</taxon>
    </lineage>
</organism>
<evidence type="ECO:0000313" key="2">
    <source>
        <dbReference type="Proteomes" id="UP001255856"/>
    </source>
</evidence>
<keyword evidence="2" id="KW-1185">Reference proteome</keyword>
<gene>
    <name evidence="1" type="ORF">QBZ16_005528</name>
</gene>
<name>A0AAD9IFP2_PROWI</name>
<protein>
    <submittedName>
        <fullName evidence="1">Uncharacterized protein</fullName>
    </submittedName>
</protein>
<evidence type="ECO:0000313" key="1">
    <source>
        <dbReference type="EMBL" id="KAK2076768.1"/>
    </source>
</evidence>
<comment type="caution">
    <text evidence="1">The sequence shown here is derived from an EMBL/GenBank/DDBJ whole genome shotgun (WGS) entry which is preliminary data.</text>
</comment>
<accession>A0AAD9IFP2</accession>